<dbReference type="GO" id="GO:0050661">
    <property type="term" value="F:NADP binding"/>
    <property type="evidence" value="ECO:0007669"/>
    <property type="project" value="InterPro"/>
</dbReference>
<dbReference type="Proteomes" id="UP000500938">
    <property type="component" value="Chromosome"/>
</dbReference>
<dbReference type="PANTHER" id="PTHR43060">
    <property type="entry name" value="3-HYDROXYISOBUTYRATE DEHYDROGENASE-LIKE 1, MITOCHONDRIAL-RELATED"/>
    <property type="match status" value="1"/>
</dbReference>
<gene>
    <name evidence="6" type="ORF">HKW67_18635</name>
</gene>
<dbReference type="GO" id="GO:0016491">
    <property type="term" value="F:oxidoreductase activity"/>
    <property type="evidence" value="ECO:0007669"/>
    <property type="project" value="UniProtKB-KW"/>
</dbReference>
<feature type="active site" evidence="3">
    <location>
        <position position="178"/>
    </location>
</feature>
<keyword evidence="1" id="KW-0560">Oxidoreductase</keyword>
<dbReference type="InterPro" id="IPR006115">
    <property type="entry name" value="6PGDH_NADP-bd"/>
</dbReference>
<evidence type="ECO:0000259" key="4">
    <source>
        <dbReference type="Pfam" id="PF03446"/>
    </source>
</evidence>
<dbReference type="Gene3D" id="1.10.1040.10">
    <property type="entry name" value="N-(1-d-carboxylethyl)-l-norvaline Dehydrogenase, domain 2"/>
    <property type="match status" value="1"/>
</dbReference>
<evidence type="ECO:0000256" key="1">
    <source>
        <dbReference type="ARBA" id="ARBA00023002"/>
    </source>
</evidence>
<accession>A0A6M4IYR2</accession>
<dbReference type="KEGG" id="ggr:HKW67_18635"/>
<dbReference type="Gene3D" id="3.40.50.720">
    <property type="entry name" value="NAD(P)-binding Rossmann-like Domain"/>
    <property type="match status" value="1"/>
</dbReference>
<dbReference type="InterPro" id="IPR008927">
    <property type="entry name" value="6-PGluconate_DH-like_C_sf"/>
</dbReference>
<evidence type="ECO:0000259" key="5">
    <source>
        <dbReference type="Pfam" id="PF14833"/>
    </source>
</evidence>
<evidence type="ECO:0000256" key="2">
    <source>
        <dbReference type="ARBA" id="ARBA00023027"/>
    </source>
</evidence>
<feature type="domain" description="3-hydroxyisobutyrate dehydrogenase-like NAD-binding" evidence="5">
    <location>
        <begin position="172"/>
        <end position="294"/>
    </location>
</feature>
<dbReference type="GO" id="GO:0051287">
    <property type="term" value="F:NAD binding"/>
    <property type="evidence" value="ECO:0007669"/>
    <property type="project" value="InterPro"/>
</dbReference>
<evidence type="ECO:0000313" key="6">
    <source>
        <dbReference type="EMBL" id="QJR37381.1"/>
    </source>
</evidence>
<dbReference type="AlphaFoldDB" id="A0A6M4IYR2"/>
<dbReference type="SUPFAM" id="SSF48179">
    <property type="entry name" value="6-phosphogluconate dehydrogenase C-terminal domain-like"/>
    <property type="match status" value="1"/>
</dbReference>
<dbReference type="Pfam" id="PF03446">
    <property type="entry name" value="NAD_binding_2"/>
    <property type="match status" value="1"/>
</dbReference>
<dbReference type="InterPro" id="IPR029154">
    <property type="entry name" value="HIBADH-like_NADP-bd"/>
</dbReference>
<organism evidence="6 7">
    <name type="scientific">Gemmatimonas groenlandica</name>
    <dbReference type="NCBI Taxonomy" id="2732249"/>
    <lineage>
        <taxon>Bacteria</taxon>
        <taxon>Pseudomonadati</taxon>
        <taxon>Gemmatimonadota</taxon>
        <taxon>Gemmatimonadia</taxon>
        <taxon>Gemmatimonadales</taxon>
        <taxon>Gemmatimonadaceae</taxon>
        <taxon>Gemmatimonas</taxon>
    </lineage>
</organism>
<feature type="domain" description="6-phosphogluconate dehydrogenase NADP-binding" evidence="4">
    <location>
        <begin position="9"/>
        <end position="169"/>
    </location>
</feature>
<dbReference type="RefSeq" id="WP_171226816.1">
    <property type="nucleotide sequence ID" value="NZ_CP053085.1"/>
</dbReference>
<dbReference type="Pfam" id="PF14833">
    <property type="entry name" value="NAD_binding_11"/>
    <property type="match status" value="1"/>
</dbReference>
<evidence type="ECO:0000313" key="7">
    <source>
        <dbReference type="Proteomes" id="UP000500938"/>
    </source>
</evidence>
<sequence length="300" mass="31160">MPDIVARPRVGFIGTGLIGTPMVQRLLECGLSVSVWNRTLDKATPLVEFGATLAESPRALAESCDIVCLCLTNTVAVHDVVFGPQGIDAVLREGQLLIDLSSIAPDTTREMAERLAGTCGARWIDAPVSGGLPLARAGRLIVFAGGNADDIARAAAVFDALSQRVTHMGGHGAGQLTKSCNQMIVACNLVTIAEMLAFANKSGIDAARLPGAMAGGFADSLPLQVFGPRMASGVDAPRIGGLGTFRKDIDQVVRLAGECGAYAPMATRAAALLLEASQVESIGADPDVSRVIKLFVDHTV</sequence>
<dbReference type="PANTHER" id="PTHR43060:SF15">
    <property type="entry name" value="3-HYDROXYISOBUTYRATE DEHYDROGENASE-LIKE 1, MITOCHONDRIAL-RELATED"/>
    <property type="match status" value="1"/>
</dbReference>
<dbReference type="SUPFAM" id="SSF51735">
    <property type="entry name" value="NAD(P)-binding Rossmann-fold domains"/>
    <property type="match status" value="1"/>
</dbReference>
<reference evidence="6 7" key="1">
    <citation type="submission" date="2020-05" db="EMBL/GenBank/DDBJ databases">
        <title>Complete genome sequence of Gemmatimonas greenlandica TET16.</title>
        <authorList>
            <person name="Zeng Y."/>
        </authorList>
    </citation>
    <scope>NUCLEOTIDE SEQUENCE [LARGE SCALE GENOMIC DNA]</scope>
    <source>
        <strain evidence="6 7">TET16</strain>
    </source>
</reference>
<dbReference type="InterPro" id="IPR015815">
    <property type="entry name" value="HIBADH-related"/>
</dbReference>
<proteinExistence type="predicted"/>
<dbReference type="InterPro" id="IPR036291">
    <property type="entry name" value="NAD(P)-bd_dom_sf"/>
</dbReference>
<keyword evidence="7" id="KW-1185">Reference proteome</keyword>
<name>A0A6M4IYR2_9BACT</name>
<evidence type="ECO:0000256" key="3">
    <source>
        <dbReference type="PIRSR" id="PIRSR000103-1"/>
    </source>
</evidence>
<dbReference type="PIRSF" id="PIRSF000103">
    <property type="entry name" value="HIBADH"/>
    <property type="match status" value="1"/>
</dbReference>
<dbReference type="EMBL" id="CP053085">
    <property type="protein sequence ID" value="QJR37381.1"/>
    <property type="molecule type" value="Genomic_DNA"/>
</dbReference>
<dbReference type="InterPro" id="IPR013328">
    <property type="entry name" value="6PGD_dom2"/>
</dbReference>
<keyword evidence="2" id="KW-0520">NAD</keyword>
<protein>
    <submittedName>
        <fullName evidence="6">NAD(P)-dependent oxidoreductase</fullName>
    </submittedName>
</protein>